<evidence type="ECO:0000259" key="18">
    <source>
        <dbReference type="Pfam" id="PF02875"/>
    </source>
</evidence>
<evidence type="ECO:0000256" key="15">
    <source>
        <dbReference type="ARBA" id="ARBA00030592"/>
    </source>
</evidence>
<keyword evidence="11" id="KW-0547">Nucleotide-binding</keyword>
<dbReference type="GeneID" id="74303856"/>
<evidence type="ECO:0000256" key="7">
    <source>
        <dbReference type="ARBA" id="ARBA00013025"/>
    </source>
</evidence>
<dbReference type="NCBIfam" id="NF047860">
    <property type="entry name" value="Tet-DihydfolSynFolCMyb"/>
    <property type="match status" value="1"/>
</dbReference>
<dbReference type="SUPFAM" id="SSF53244">
    <property type="entry name" value="MurD-like peptide ligases, peptide-binding domain"/>
    <property type="match status" value="1"/>
</dbReference>
<dbReference type="Pfam" id="PF08245">
    <property type="entry name" value="Mur_ligase_M"/>
    <property type="match status" value="1"/>
</dbReference>
<comment type="subunit">
    <text evidence="5">Monomer.</text>
</comment>
<evidence type="ECO:0000256" key="2">
    <source>
        <dbReference type="ARBA" id="ARBA00004799"/>
    </source>
</evidence>
<evidence type="ECO:0000256" key="10">
    <source>
        <dbReference type="ARBA" id="ARBA00022723"/>
    </source>
</evidence>
<evidence type="ECO:0000256" key="17">
    <source>
        <dbReference type="ARBA" id="ARBA00049161"/>
    </source>
</evidence>
<dbReference type="SUPFAM" id="SSF53623">
    <property type="entry name" value="MurD-like peptide ligases, catalytic domain"/>
    <property type="match status" value="1"/>
</dbReference>
<proteinExistence type="inferred from homology"/>
<comment type="cofactor">
    <cofactor evidence="1">
        <name>Mg(2+)</name>
        <dbReference type="ChEBI" id="CHEBI:18420"/>
    </cofactor>
</comment>
<dbReference type="GO" id="GO:0046872">
    <property type="term" value="F:metal ion binding"/>
    <property type="evidence" value="ECO:0007669"/>
    <property type="project" value="UniProtKB-KW"/>
</dbReference>
<dbReference type="NCBIfam" id="TIGR01499">
    <property type="entry name" value="folC"/>
    <property type="match status" value="1"/>
</dbReference>
<evidence type="ECO:0000256" key="9">
    <source>
        <dbReference type="ARBA" id="ARBA00022598"/>
    </source>
</evidence>
<organism evidence="20 21">
    <name type="scientific">Mycolicibacterium phlei DSM 43239 = CCUG 21000</name>
    <dbReference type="NCBI Taxonomy" id="1226750"/>
    <lineage>
        <taxon>Bacteria</taxon>
        <taxon>Bacillati</taxon>
        <taxon>Actinomycetota</taxon>
        <taxon>Actinomycetes</taxon>
        <taxon>Mycobacteriales</taxon>
        <taxon>Mycobacteriaceae</taxon>
        <taxon>Mycolicibacterium</taxon>
    </lineage>
</organism>
<reference evidence="20 21" key="1">
    <citation type="submission" date="2012-10" db="EMBL/GenBank/DDBJ databases">
        <title>The draft sequence of the Mycobacterium pheli genome.</title>
        <authorList>
            <person name="Pettersson B.M.F."/>
            <person name="Das S."/>
            <person name="Dasgupta S."/>
            <person name="Bhattacharya A."/>
            <person name="Kirsebom L.A."/>
        </authorList>
    </citation>
    <scope>NUCLEOTIDE SEQUENCE [LARGE SCALE GENOMIC DNA]</scope>
    <source>
        <strain evidence="20 21">CCUG 21000</strain>
    </source>
</reference>
<evidence type="ECO:0000256" key="1">
    <source>
        <dbReference type="ARBA" id="ARBA00001946"/>
    </source>
</evidence>
<evidence type="ECO:0000256" key="12">
    <source>
        <dbReference type="ARBA" id="ARBA00022840"/>
    </source>
</evidence>
<dbReference type="Pfam" id="PF02875">
    <property type="entry name" value="Mur_ligase_C"/>
    <property type="match status" value="1"/>
</dbReference>
<keyword evidence="12" id="KW-0067">ATP-binding</keyword>
<sequence length="473" mass="49629">MTDPAADGAPTPDEIASLLQVEHLLDQRWPETKLEPSTTRIVALLEMLGSPQRAYPSIHIAGTNGKTSVARMIDALLTALHRRTGRTISPHLQSAVERISIDGVPISPARYVETYREIEPFVEMVDAQSQAAGGPAMSKFEVVTAMAFAAFADAPIDVAVVETGLGGRWDATNVVNAPVAVITPIGMDHADYLGDTIADIAGEKAGIITKQEDDLVPTDTVAVIGRQPPEAMEVLLAQAVRADAAVARQDHEFTVLARQIAVGGQMLELQGLGGVYSEIFLPLHGEHQAHNAALALAAVEAFFGAGAQRQLDVDAVRAGFAAVTSPGRLERMRSAPTVFIDAAHNPAGAAALAQTLQEEFDFRFLVGVVSVMADKDVAGILTALEPVFDQIVVTHNGSPRAMDVEGLALLAEEQFGPERVATAATLPDAIETATAIFEESAAEGESFGGAGVVITGSVVTAGAARTLFGKDPQ</sequence>
<evidence type="ECO:0000313" key="21">
    <source>
        <dbReference type="Proteomes" id="UP000325690"/>
    </source>
</evidence>
<dbReference type="GO" id="GO:0004326">
    <property type="term" value="F:tetrahydrofolylpolyglutamate synthase activity"/>
    <property type="evidence" value="ECO:0007669"/>
    <property type="project" value="UniProtKB-EC"/>
</dbReference>
<evidence type="ECO:0000256" key="13">
    <source>
        <dbReference type="ARBA" id="ARBA00022842"/>
    </source>
</evidence>
<dbReference type="EC" id="6.3.2.17" evidence="7"/>
<dbReference type="GO" id="GO:0005524">
    <property type="term" value="F:ATP binding"/>
    <property type="evidence" value="ECO:0007669"/>
    <property type="project" value="UniProtKB-KW"/>
</dbReference>
<evidence type="ECO:0000256" key="14">
    <source>
        <dbReference type="ARBA" id="ARBA00022909"/>
    </source>
</evidence>
<evidence type="ECO:0000259" key="19">
    <source>
        <dbReference type="Pfam" id="PF08245"/>
    </source>
</evidence>
<dbReference type="PANTHER" id="PTHR11136">
    <property type="entry name" value="FOLYLPOLYGLUTAMATE SYNTHASE-RELATED"/>
    <property type="match status" value="1"/>
</dbReference>
<gene>
    <name evidence="20" type="ORF">MPHL21000_25860</name>
</gene>
<dbReference type="InterPro" id="IPR036615">
    <property type="entry name" value="Mur_ligase_C_dom_sf"/>
</dbReference>
<keyword evidence="21" id="KW-1185">Reference proteome</keyword>
<keyword evidence="10" id="KW-0479">Metal-binding</keyword>
<dbReference type="Gene3D" id="3.40.1190.10">
    <property type="entry name" value="Mur-like, catalytic domain"/>
    <property type="match status" value="1"/>
</dbReference>
<evidence type="ECO:0000256" key="6">
    <source>
        <dbReference type="ARBA" id="ARBA00013023"/>
    </source>
</evidence>
<dbReference type="Proteomes" id="UP000325690">
    <property type="component" value="Unassembled WGS sequence"/>
</dbReference>
<evidence type="ECO:0000256" key="16">
    <source>
        <dbReference type="ARBA" id="ARBA00047493"/>
    </source>
</evidence>
<dbReference type="InterPro" id="IPR004101">
    <property type="entry name" value="Mur_ligase_C"/>
</dbReference>
<dbReference type="GO" id="GO:0005737">
    <property type="term" value="C:cytoplasm"/>
    <property type="evidence" value="ECO:0007669"/>
    <property type="project" value="TreeGrafter"/>
</dbReference>
<dbReference type="InterPro" id="IPR013221">
    <property type="entry name" value="Mur_ligase_cen"/>
</dbReference>
<comment type="similarity">
    <text evidence="4">Belongs to the folylpolyglutamate synthase family.</text>
</comment>
<evidence type="ECO:0000256" key="8">
    <source>
        <dbReference type="ARBA" id="ARBA00019357"/>
    </source>
</evidence>
<keyword evidence="13" id="KW-0460">Magnesium</keyword>
<dbReference type="InterPro" id="IPR036565">
    <property type="entry name" value="Mur-like_cat_sf"/>
</dbReference>
<accession>A0A5N5UN77</accession>
<dbReference type="InterPro" id="IPR018109">
    <property type="entry name" value="Folylpolyglutamate_synth_CS"/>
</dbReference>
<comment type="caution">
    <text evidence="20">The sequence shown here is derived from an EMBL/GenBank/DDBJ whole genome shotgun (WGS) entry which is preliminary data.</text>
</comment>
<dbReference type="EC" id="6.3.2.12" evidence="6"/>
<dbReference type="AlphaFoldDB" id="A0A5N5UN77"/>
<evidence type="ECO:0000256" key="4">
    <source>
        <dbReference type="ARBA" id="ARBA00008276"/>
    </source>
</evidence>
<protein>
    <recommendedName>
        <fullName evidence="8">Dihydrofolate synthase/folylpolyglutamate synthase</fullName>
        <ecNumber evidence="6">6.3.2.12</ecNumber>
        <ecNumber evidence="7">6.3.2.17</ecNumber>
    </recommendedName>
    <alternativeName>
        <fullName evidence="15">Tetrahydrofolylpolyglutamate synthase</fullName>
    </alternativeName>
</protein>
<comment type="pathway">
    <text evidence="2">Cofactor biosynthesis; tetrahydrofolate biosynthesis; 7,8-dihydrofolate from 2-amino-4-hydroxy-6-hydroxymethyl-7,8-dihydropteridine diphosphate and 4-aminobenzoate: step 2/2.</text>
</comment>
<comment type="catalytic activity">
    <reaction evidence="16">
        <text>(6S)-5,6,7,8-tetrahydrofolyl-(gamma-L-Glu)(n) + L-glutamate + ATP = (6S)-5,6,7,8-tetrahydrofolyl-(gamma-L-Glu)(n+1) + ADP + phosphate + H(+)</text>
        <dbReference type="Rhea" id="RHEA:10580"/>
        <dbReference type="Rhea" id="RHEA-COMP:14738"/>
        <dbReference type="Rhea" id="RHEA-COMP:14740"/>
        <dbReference type="ChEBI" id="CHEBI:15378"/>
        <dbReference type="ChEBI" id="CHEBI:29985"/>
        <dbReference type="ChEBI" id="CHEBI:30616"/>
        <dbReference type="ChEBI" id="CHEBI:43474"/>
        <dbReference type="ChEBI" id="CHEBI:141005"/>
        <dbReference type="ChEBI" id="CHEBI:456216"/>
        <dbReference type="EC" id="6.3.2.17"/>
    </reaction>
</comment>
<evidence type="ECO:0000256" key="3">
    <source>
        <dbReference type="ARBA" id="ARBA00005150"/>
    </source>
</evidence>
<evidence type="ECO:0000256" key="5">
    <source>
        <dbReference type="ARBA" id="ARBA00011245"/>
    </source>
</evidence>
<dbReference type="EMBL" id="ANBP01000056">
    <property type="protein sequence ID" value="KAB7751042.1"/>
    <property type="molecule type" value="Genomic_DNA"/>
</dbReference>
<evidence type="ECO:0000313" key="20">
    <source>
        <dbReference type="EMBL" id="KAB7751042.1"/>
    </source>
</evidence>
<dbReference type="GO" id="GO:0008841">
    <property type="term" value="F:dihydrofolate synthase activity"/>
    <property type="evidence" value="ECO:0007669"/>
    <property type="project" value="UniProtKB-EC"/>
</dbReference>
<name>A0A5N5UN77_MYCPH</name>
<dbReference type="RefSeq" id="WP_003890499.1">
    <property type="nucleotide sequence ID" value="NZ_ANBO01000041.1"/>
</dbReference>
<dbReference type="PIRSF" id="PIRSF001563">
    <property type="entry name" value="Folylpolyglu_synth"/>
    <property type="match status" value="1"/>
</dbReference>
<keyword evidence="14" id="KW-0289">Folate biosynthesis</keyword>
<keyword evidence="9" id="KW-0436">Ligase</keyword>
<dbReference type="InterPro" id="IPR001645">
    <property type="entry name" value="Folylpolyglutamate_synth"/>
</dbReference>
<dbReference type="FunFam" id="3.40.1190.10:FF:000004">
    <property type="entry name" value="Dihydrofolate synthase/folylpolyglutamate synthase"/>
    <property type="match status" value="1"/>
</dbReference>
<feature type="domain" description="Mur ligase C-terminal" evidence="18">
    <location>
        <begin position="327"/>
        <end position="438"/>
    </location>
</feature>
<dbReference type="PROSITE" id="PS01012">
    <property type="entry name" value="FOLYLPOLYGLU_SYNT_2"/>
    <property type="match status" value="1"/>
</dbReference>
<dbReference type="GO" id="GO:0046656">
    <property type="term" value="P:folic acid biosynthetic process"/>
    <property type="evidence" value="ECO:0007669"/>
    <property type="project" value="UniProtKB-KW"/>
</dbReference>
<dbReference type="PANTHER" id="PTHR11136:SF0">
    <property type="entry name" value="DIHYDROFOLATE SYNTHETASE-RELATED"/>
    <property type="match status" value="1"/>
</dbReference>
<dbReference type="Gene3D" id="3.90.190.20">
    <property type="entry name" value="Mur ligase, C-terminal domain"/>
    <property type="match status" value="1"/>
</dbReference>
<comment type="pathway">
    <text evidence="3">Cofactor biosynthesis; tetrahydrofolylpolyglutamate biosynthesis.</text>
</comment>
<evidence type="ECO:0000256" key="11">
    <source>
        <dbReference type="ARBA" id="ARBA00022741"/>
    </source>
</evidence>
<feature type="domain" description="Mur ligase central" evidence="19">
    <location>
        <begin position="146"/>
        <end position="299"/>
    </location>
</feature>
<comment type="catalytic activity">
    <reaction evidence="17">
        <text>7,8-dihydropteroate + L-glutamate + ATP = 7,8-dihydrofolate + ADP + phosphate + H(+)</text>
        <dbReference type="Rhea" id="RHEA:23584"/>
        <dbReference type="ChEBI" id="CHEBI:15378"/>
        <dbReference type="ChEBI" id="CHEBI:17839"/>
        <dbReference type="ChEBI" id="CHEBI:29985"/>
        <dbReference type="ChEBI" id="CHEBI:30616"/>
        <dbReference type="ChEBI" id="CHEBI:43474"/>
        <dbReference type="ChEBI" id="CHEBI:57451"/>
        <dbReference type="ChEBI" id="CHEBI:456216"/>
        <dbReference type="EC" id="6.3.2.12"/>
    </reaction>
</comment>